<evidence type="ECO:0000256" key="4">
    <source>
        <dbReference type="ARBA" id="ARBA00022692"/>
    </source>
</evidence>
<comment type="subcellular location">
    <subcellularLocation>
        <location evidence="1">Endoplasmic reticulum membrane</location>
        <topology evidence="1">Multi-pass membrane protein</topology>
    </subcellularLocation>
</comment>
<dbReference type="GO" id="GO:0047057">
    <property type="term" value="F:vitamin-K-epoxide reductase (warfarin-sensitive) activity"/>
    <property type="evidence" value="ECO:0007669"/>
    <property type="project" value="UniProtKB-EC"/>
</dbReference>
<keyword evidence="11" id="KW-0676">Redox-active center</keyword>
<feature type="transmembrane region" description="Helical" evidence="12">
    <location>
        <begin position="101"/>
        <end position="124"/>
    </location>
</feature>
<organism evidence="14 15">
    <name type="scientific">Pyrocoelia pectoralis</name>
    <dbReference type="NCBI Taxonomy" id="417401"/>
    <lineage>
        <taxon>Eukaryota</taxon>
        <taxon>Metazoa</taxon>
        <taxon>Ecdysozoa</taxon>
        <taxon>Arthropoda</taxon>
        <taxon>Hexapoda</taxon>
        <taxon>Insecta</taxon>
        <taxon>Pterygota</taxon>
        <taxon>Neoptera</taxon>
        <taxon>Endopterygota</taxon>
        <taxon>Coleoptera</taxon>
        <taxon>Polyphaga</taxon>
        <taxon>Elateriformia</taxon>
        <taxon>Elateroidea</taxon>
        <taxon>Lampyridae</taxon>
        <taxon>Lampyrinae</taxon>
        <taxon>Pyrocoelia</taxon>
    </lineage>
</organism>
<dbReference type="Gene3D" id="1.20.1440.130">
    <property type="entry name" value="VKOR domain"/>
    <property type="match status" value="1"/>
</dbReference>
<accession>A0AAN7V4L2</accession>
<dbReference type="InterPro" id="IPR038354">
    <property type="entry name" value="VKOR_sf"/>
</dbReference>
<dbReference type="SMART" id="SM00756">
    <property type="entry name" value="VKc"/>
    <property type="match status" value="1"/>
</dbReference>
<evidence type="ECO:0000256" key="10">
    <source>
        <dbReference type="ARBA" id="ARBA00023157"/>
    </source>
</evidence>
<evidence type="ECO:0000256" key="2">
    <source>
        <dbReference type="ARBA" id="ARBA00006214"/>
    </source>
</evidence>
<keyword evidence="10" id="KW-1015">Disulfide bond</keyword>
<evidence type="ECO:0000256" key="1">
    <source>
        <dbReference type="ARBA" id="ARBA00004477"/>
    </source>
</evidence>
<dbReference type="AlphaFoldDB" id="A0AAN7V4L2"/>
<evidence type="ECO:0000256" key="9">
    <source>
        <dbReference type="ARBA" id="ARBA00023136"/>
    </source>
</evidence>
<dbReference type="GO" id="GO:0048038">
    <property type="term" value="F:quinone binding"/>
    <property type="evidence" value="ECO:0007669"/>
    <property type="project" value="UniProtKB-KW"/>
</dbReference>
<keyword evidence="15" id="KW-1185">Reference proteome</keyword>
<evidence type="ECO:0000313" key="14">
    <source>
        <dbReference type="EMBL" id="KAK5640872.1"/>
    </source>
</evidence>
<protein>
    <recommendedName>
        <fullName evidence="3">vitamin-K-epoxide reductase (warfarin-sensitive)</fullName>
        <ecNumber evidence="3">1.17.4.4</ecNumber>
    </recommendedName>
</protein>
<dbReference type="InterPro" id="IPR042406">
    <property type="entry name" value="VKORC1/VKORC1L1"/>
</dbReference>
<keyword evidence="4 12" id="KW-0812">Transmembrane</keyword>
<dbReference type="Proteomes" id="UP001329430">
    <property type="component" value="Chromosome 7"/>
</dbReference>
<gene>
    <name evidence="14" type="ORF">RI129_009419</name>
</gene>
<dbReference type="GO" id="GO:0042373">
    <property type="term" value="P:vitamin K metabolic process"/>
    <property type="evidence" value="ECO:0007669"/>
    <property type="project" value="InterPro"/>
</dbReference>
<feature type="transmembrane region" description="Helical" evidence="12">
    <location>
        <begin position="7"/>
        <end position="26"/>
    </location>
</feature>
<dbReference type="InterPro" id="IPR012932">
    <property type="entry name" value="VKOR"/>
</dbReference>
<reference evidence="14 15" key="1">
    <citation type="journal article" date="2024" name="Insects">
        <title>An Improved Chromosome-Level Genome Assembly of the Firefly Pyrocoelia pectoralis.</title>
        <authorList>
            <person name="Fu X."/>
            <person name="Meyer-Rochow V.B."/>
            <person name="Ballantyne L."/>
            <person name="Zhu X."/>
        </authorList>
    </citation>
    <scope>NUCLEOTIDE SEQUENCE [LARGE SCALE GENOMIC DNA]</scope>
    <source>
        <strain evidence="14">XCY_ONT2</strain>
    </source>
</reference>
<dbReference type="EC" id="1.17.4.4" evidence="3"/>
<evidence type="ECO:0000256" key="3">
    <source>
        <dbReference type="ARBA" id="ARBA00012278"/>
    </source>
</evidence>
<evidence type="ECO:0000256" key="6">
    <source>
        <dbReference type="ARBA" id="ARBA00022824"/>
    </source>
</evidence>
<evidence type="ECO:0000256" key="11">
    <source>
        <dbReference type="ARBA" id="ARBA00023284"/>
    </source>
</evidence>
<dbReference type="GO" id="GO:0005789">
    <property type="term" value="C:endoplasmic reticulum membrane"/>
    <property type="evidence" value="ECO:0007669"/>
    <property type="project" value="UniProtKB-SubCell"/>
</dbReference>
<keyword evidence="6" id="KW-0256">Endoplasmic reticulum</keyword>
<feature type="transmembrane region" description="Helical" evidence="12">
    <location>
        <begin position="77"/>
        <end position="94"/>
    </location>
</feature>
<keyword evidence="8" id="KW-0560">Oxidoreductase</keyword>
<keyword evidence="5" id="KW-0874">Quinone</keyword>
<evidence type="ECO:0000259" key="13">
    <source>
        <dbReference type="SMART" id="SM00756"/>
    </source>
</evidence>
<evidence type="ECO:0000256" key="8">
    <source>
        <dbReference type="ARBA" id="ARBA00023002"/>
    </source>
</evidence>
<evidence type="ECO:0000256" key="5">
    <source>
        <dbReference type="ARBA" id="ARBA00022719"/>
    </source>
</evidence>
<sequence>MTKLLNDALVFFSLFGLGLSFYSYIIELSVEMDENYVASCDFSEHMSCTKAFKSEYGKGFGILGRLLGNDSVFNLPNSLYGILFYSFLATVGFSDSTFTTTIALGATVLSNCASVYFASILIFILKDLCVVCVTIYVINFINLILVYIKLGRLRQEEKLKQN</sequence>
<evidence type="ECO:0000256" key="12">
    <source>
        <dbReference type="SAM" id="Phobius"/>
    </source>
</evidence>
<keyword evidence="7 12" id="KW-1133">Transmembrane helix</keyword>
<dbReference type="Pfam" id="PF07884">
    <property type="entry name" value="VKOR"/>
    <property type="match status" value="1"/>
</dbReference>
<proteinExistence type="inferred from homology"/>
<dbReference type="EMBL" id="JAVRBK010000007">
    <property type="protein sequence ID" value="KAK5640872.1"/>
    <property type="molecule type" value="Genomic_DNA"/>
</dbReference>
<comment type="caution">
    <text evidence="14">The sequence shown here is derived from an EMBL/GenBank/DDBJ whole genome shotgun (WGS) entry which is preliminary data.</text>
</comment>
<feature type="domain" description="Vitamin K epoxide reductase" evidence="13">
    <location>
        <begin position="2"/>
        <end position="150"/>
    </location>
</feature>
<name>A0AAN7V4L2_9COLE</name>
<dbReference type="PANTHER" id="PTHR14519">
    <property type="entry name" value="VITAMIN K EPOXIDE REDUCTASE COMPLEX, SUBUNIT 1"/>
    <property type="match status" value="1"/>
</dbReference>
<evidence type="ECO:0000313" key="15">
    <source>
        <dbReference type="Proteomes" id="UP001329430"/>
    </source>
</evidence>
<dbReference type="PANTHER" id="PTHR14519:SF8">
    <property type="entry name" value="VITAMIN K EPOXIDE REDUCTASE COMPLEX SUBUNIT 1"/>
    <property type="match status" value="1"/>
</dbReference>
<feature type="transmembrane region" description="Helical" evidence="12">
    <location>
        <begin position="130"/>
        <end position="150"/>
    </location>
</feature>
<dbReference type="CDD" id="cd12917">
    <property type="entry name" value="VKOR_euk"/>
    <property type="match status" value="1"/>
</dbReference>
<evidence type="ECO:0000256" key="7">
    <source>
        <dbReference type="ARBA" id="ARBA00022989"/>
    </source>
</evidence>
<comment type="similarity">
    <text evidence="2">Belongs to the VKOR family.</text>
</comment>
<keyword evidence="9 12" id="KW-0472">Membrane</keyword>